<sequence length="190" mass="21866">ISGEQDEVDNYELSQKIPGLLDLNTLYLAGCNEPQKVLVDVLNQGWDVVLLDSLEVVAGRINMTSDLNTKQSTRWVLDLMFKHKKGGNEKNIFSSFIVIQQSTKSGTFKGDSSIEFDTTGMLYVKFDDDMGNRYLEFSKNRRGENKVRQYYRLSKGCMTYIPIEQENLIEDKVTEVETIPIQPRFKHSFF</sequence>
<proteinExistence type="predicted"/>
<organism evidence="1">
    <name type="scientific">marine sediment metagenome</name>
    <dbReference type="NCBI Taxonomy" id="412755"/>
    <lineage>
        <taxon>unclassified sequences</taxon>
        <taxon>metagenomes</taxon>
        <taxon>ecological metagenomes</taxon>
    </lineage>
</organism>
<dbReference type="AlphaFoldDB" id="X0UUY0"/>
<feature type="non-terminal residue" evidence="1">
    <location>
        <position position="1"/>
    </location>
</feature>
<reference evidence="1" key="1">
    <citation type="journal article" date="2014" name="Front. Microbiol.">
        <title>High frequency of phylogenetically diverse reductive dehalogenase-homologous genes in deep subseafloor sedimentary metagenomes.</title>
        <authorList>
            <person name="Kawai M."/>
            <person name="Futagami T."/>
            <person name="Toyoda A."/>
            <person name="Takaki Y."/>
            <person name="Nishi S."/>
            <person name="Hori S."/>
            <person name="Arai W."/>
            <person name="Tsubouchi T."/>
            <person name="Morono Y."/>
            <person name="Uchiyama I."/>
            <person name="Ito T."/>
            <person name="Fujiyama A."/>
            <person name="Inagaki F."/>
            <person name="Takami H."/>
        </authorList>
    </citation>
    <scope>NUCLEOTIDE SEQUENCE</scope>
    <source>
        <strain evidence="1">Expedition CK06-06</strain>
    </source>
</reference>
<protein>
    <recommendedName>
        <fullName evidence="2">KaiC-like domain-containing protein</fullName>
    </recommendedName>
</protein>
<evidence type="ECO:0008006" key="2">
    <source>
        <dbReference type="Google" id="ProtNLM"/>
    </source>
</evidence>
<comment type="caution">
    <text evidence="1">The sequence shown here is derived from an EMBL/GenBank/DDBJ whole genome shotgun (WGS) entry which is preliminary data.</text>
</comment>
<gene>
    <name evidence="1" type="ORF">S01H1_21113</name>
</gene>
<evidence type="ECO:0000313" key="1">
    <source>
        <dbReference type="EMBL" id="GAF92275.1"/>
    </source>
</evidence>
<name>X0UUY0_9ZZZZ</name>
<accession>X0UUY0</accession>
<dbReference type="EMBL" id="BARS01011653">
    <property type="protein sequence ID" value="GAF92275.1"/>
    <property type="molecule type" value="Genomic_DNA"/>
</dbReference>